<keyword evidence="3" id="KW-0547">Nucleotide-binding</keyword>
<evidence type="ECO:0000313" key="10">
    <source>
        <dbReference type="EMBL" id="KGJ94427.1"/>
    </source>
</evidence>
<evidence type="ECO:0000256" key="6">
    <source>
        <dbReference type="PROSITE-ProRule" id="PRU01330"/>
    </source>
</evidence>
<proteinExistence type="inferred from homology"/>
<organism evidence="10 11">
    <name type="scientific">Colwellia psychrerythraea</name>
    <name type="common">Vibrio psychroerythus</name>
    <dbReference type="NCBI Taxonomy" id="28229"/>
    <lineage>
        <taxon>Bacteria</taxon>
        <taxon>Pseudomonadati</taxon>
        <taxon>Pseudomonadota</taxon>
        <taxon>Gammaproteobacteria</taxon>
        <taxon>Alteromonadales</taxon>
        <taxon>Colwelliaceae</taxon>
        <taxon>Colwellia</taxon>
    </lineage>
</organism>
<protein>
    <submittedName>
        <fullName evidence="10">Glutamate--putrescine ligase</fullName>
        <ecNumber evidence="10">6.3.1.11</ecNumber>
    </submittedName>
</protein>
<evidence type="ECO:0000256" key="7">
    <source>
        <dbReference type="RuleBase" id="RU000384"/>
    </source>
</evidence>
<dbReference type="PROSITE" id="PS51986">
    <property type="entry name" value="GS_BETA_GRASP"/>
    <property type="match status" value="1"/>
</dbReference>
<dbReference type="InterPro" id="IPR008147">
    <property type="entry name" value="Gln_synt_N"/>
</dbReference>
<name>A0A099KX19_COLPS</name>
<dbReference type="InterPro" id="IPR008146">
    <property type="entry name" value="Gln_synth_cat_dom"/>
</dbReference>
<dbReference type="Pfam" id="PF00120">
    <property type="entry name" value="Gln-synt_C"/>
    <property type="match status" value="1"/>
</dbReference>
<dbReference type="PROSITE" id="PS51987">
    <property type="entry name" value="GS_CATALYTIC"/>
    <property type="match status" value="1"/>
</dbReference>
<reference evidence="10 11" key="1">
    <citation type="submission" date="2014-08" db="EMBL/GenBank/DDBJ databases">
        <title>Genomic and Phenotypic Diversity of Colwellia psychrerythraea strains from Disparate Marine Basins.</title>
        <authorList>
            <person name="Techtmann S.M."/>
            <person name="Stelling S.C."/>
            <person name="Utturkar S.M."/>
            <person name="Alshibli N."/>
            <person name="Harris A."/>
            <person name="Brown S.D."/>
            <person name="Hazen T.C."/>
        </authorList>
    </citation>
    <scope>NUCLEOTIDE SEQUENCE [LARGE SCALE GENOMIC DNA]</scope>
    <source>
        <strain evidence="10 11">ND2E</strain>
    </source>
</reference>
<dbReference type="AlphaFoldDB" id="A0A099KX19"/>
<dbReference type="SUPFAM" id="SSF55931">
    <property type="entry name" value="Glutamine synthetase/guanido kinase"/>
    <property type="match status" value="1"/>
</dbReference>
<accession>A0A099KX19</accession>
<dbReference type="InterPro" id="IPR027303">
    <property type="entry name" value="Gln_synth_gly_rich_site"/>
</dbReference>
<comment type="caution">
    <text evidence="10">The sequence shown here is derived from an EMBL/GenBank/DDBJ whole genome shotgun (WGS) entry which is preliminary data.</text>
</comment>
<keyword evidence="2 10" id="KW-0436">Ligase</keyword>
<keyword evidence="5" id="KW-0460">Magnesium</keyword>
<gene>
    <name evidence="10" type="ORF">ND2E_1616</name>
</gene>
<sequence>MIKVGQTTEVENFLSNHPEVEAIDVLISDLVGFARGKRIEKSSLEKIYSSGLNMPATIFSMNVLGETIEECGLGQDIGEPDMVCKPIANTLHMASWHDRPVAQVLMSMFNHDGTPFFADPRNILSNVVRQLADINLFPVVAVELEFYLLDKNKDSNGNLQAPISPKTGKRDEHTQVYSVDTINDYSALLDDINRVCIEQNVPADTAVAECAPGQFEINLKHEADPITACDNAILLKRIIKTVADKHNFDATFMAKPYSNEAGSGMHVHASLLDECGNNVFADDNHDYNETLEHAIGGMLELMPASMPLLCPNVNSYRRFMPGYYVAMAKNWGVDNRTVALRLPRGPKNATRIEHRVSGADANPYLVMTVILASIHYGITNKISPIAPTVGNAFDDDCEALPLKLDRALEVLENDQILTSYLGEAFTKNYHLVKQKELEQFDMNISELEVKWYLSNS</sequence>
<dbReference type="Proteomes" id="UP000029843">
    <property type="component" value="Unassembled WGS sequence"/>
</dbReference>
<dbReference type="SUPFAM" id="SSF54368">
    <property type="entry name" value="Glutamine synthetase, N-terminal domain"/>
    <property type="match status" value="1"/>
</dbReference>
<dbReference type="PANTHER" id="PTHR43785">
    <property type="entry name" value="GAMMA-GLUTAMYLPUTRESCINE SYNTHETASE"/>
    <property type="match status" value="1"/>
</dbReference>
<evidence type="ECO:0000256" key="2">
    <source>
        <dbReference type="ARBA" id="ARBA00022598"/>
    </source>
</evidence>
<dbReference type="GO" id="GO:0006598">
    <property type="term" value="P:polyamine catabolic process"/>
    <property type="evidence" value="ECO:0007669"/>
    <property type="project" value="TreeGrafter"/>
</dbReference>
<dbReference type="GO" id="GO:0005524">
    <property type="term" value="F:ATP binding"/>
    <property type="evidence" value="ECO:0007669"/>
    <property type="project" value="UniProtKB-KW"/>
</dbReference>
<dbReference type="EMBL" id="JQED01000005">
    <property type="protein sequence ID" value="KGJ94427.1"/>
    <property type="molecule type" value="Genomic_DNA"/>
</dbReference>
<feature type="domain" description="GS beta-grasp" evidence="8">
    <location>
        <begin position="18"/>
        <end position="113"/>
    </location>
</feature>
<evidence type="ECO:0000256" key="1">
    <source>
        <dbReference type="ARBA" id="ARBA00001946"/>
    </source>
</evidence>
<evidence type="ECO:0000313" key="11">
    <source>
        <dbReference type="Proteomes" id="UP000029843"/>
    </source>
</evidence>
<comment type="cofactor">
    <cofactor evidence="1">
        <name>Mg(2+)</name>
        <dbReference type="ChEBI" id="CHEBI:18420"/>
    </cofactor>
</comment>
<evidence type="ECO:0000256" key="4">
    <source>
        <dbReference type="ARBA" id="ARBA00022840"/>
    </source>
</evidence>
<dbReference type="RefSeq" id="WP_052056223.1">
    <property type="nucleotide sequence ID" value="NZ_JQED01000005.1"/>
</dbReference>
<comment type="similarity">
    <text evidence="6 7">Belongs to the glutamine synthetase family.</text>
</comment>
<dbReference type="Gene3D" id="3.10.20.70">
    <property type="entry name" value="Glutamine synthetase, N-terminal domain"/>
    <property type="match status" value="1"/>
</dbReference>
<keyword evidence="4" id="KW-0067">ATP-binding</keyword>
<dbReference type="OrthoDB" id="9789509at2"/>
<evidence type="ECO:0000259" key="8">
    <source>
        <dbReference type="PROSITE" id="PS51986"/>
    </source>
</evidence>
<evidence type="ECO:0000256" key="3">
    <source>
        <dbReference type="ARBA" id="ARBA00022741"/>
    </source>
</evidence>
<dbReference type="GO" id="GO:0006542">
    <property type="term" value="P:glutamine biosynthetic process"/>
    <property type="evidence" value="ECO:0007669"/>
    <property type="project" value="InterPro"/>
</dbReference>
<evidence type="ECO:0000259" key="9">
    <source>
        <dbReference type="PROSITE" id="PS51987"/>
    </source>
</evidence>
<dbReference type="EC" id="6.3.1.11" evidence="10"/>
<feature type="domain" description="GS catalytic" evidence="9">
    <location>
        <begin position="120"/>
        <end position="456"/>
    </location>
</feature>
<dbReference type="PANTHER" id="PTHR43785:SF12">
    <property type="entry name" value="TYPE-1 GLUTAMINE SYNTHETASE 2"/>
    <property type="match status" value="1"/>
</dbReference>
<dbReference type="Gene3D" id="3.30.590.10">
    <property type="entry name" value="Glutamine synthetase/guanido kinase, catalytic domain"/>
    <property type="match status" value="1"/>
</dbReference>
<dbReference type="SMART" id="SM01230">
    <property type="entry name" value="Gln-synt_C"/>
    <property type="match status" value="1"/>
</dbReference>
<dbReference type="PROSITE" id="PS00181">
    <property type="entry name" value="GLNA_ATP"/>
    <property type="match status" value="1"/>
</dbReference>
<dbReference type="InterPro" id="IPR014746">
    <property type="entry name" value="Gln_synth/guanido_kin_cat_dom"/>
</dbReference>
<dbReference type="PATRIC" id="fig|28229.4.peg.621"/>
<dbReference type="InterPro" id="IPR036651">
    <property type="entry name" value="Gln_synt_N_sf"/>
</dbReference>
<evidence type="ECO:0000256" key="5">
    <source>
        <dbReference type="ARBA" id="ARBA00022842"/>
    </source>
</evidence>
<dbReference type="GO" id="GO:0004356">
    <property type="term" value="F:glutamine synthetase activity"/>
    <property type="evidence" value="ECO:0007669"/>
    <property type="project" value="InterPro"/>
</dbReference>
<dbReference type="GO" id="GO:0034024">
    <property type="term" value="F:glutamate-putrescine ligase activity"/>
    <property type="evidence" value="ECO:0007669"/>
    <property type="project" value="UniProtKB-EC"/>
</dbReference>